<dbReference type="SUPFAM" id="SSF57903">
    <property type="entry name" value="FYVE/PHD zinc finger"/>
    <property type="match status" value="1"/>
</dbReference>
<evidence type="ECO:0000313" key="22">
    <source>
        <dbReference type="RefSeq" id="XP_013386812.1"/>
    </source>
</evidence>
<dbReference type="InterPro" id="IPR013083">
    <property type="entry name" value="Znf_RING/FYVE/PHD"/>
</dbReference>
<feature type="compositionally biased region" description="Acidic residues" evidence="17">
    <location>
        <begin position="88"/>
        <end position="97"/>
    </location>
</feature>
<feature type="compositionally biased region" description="Basic and acidic residues" evidence="17">
    <location>
        <begin position="1054"/>
        <end position="1064"/>
    </location>
</feature>
<feature type="compositionally biased region" description="Basic residues" evidence="17">
    <location>
        <begin position="1301"/>
        <end position="1316"/>
    </location>
</feature>
<evidence type="ECO:0000256" key="3">
    <source>
        <dbReference type="ARBA" id="ARBA00007025"/>
    </source>
</evidence>
<evidence type="ECO:0000256" key="15">
    <source>
        <dbReference type="ARBA" id="ARBA00031106"/>
    </source>
</evidence>
<accession>A0A1S3HLB0</accession>
<keyword evidence="11" id="KW-0067">ATP-binding</keyword>
<dbReference type="InterPro" id="IPR038718">
    <property type="entry name" value="SNF2-like_sf"/>
</dbReference>
<dbReference type="PROSITE" id="PS51533">
    <property type="entry name" value="ADD"/>
    <property type="match status" value="1"/>
</dbReference>
<keyword evidence="14" id="KW-0539">Nucleus</keyword>
<feature type="compositionally biased region" description="Basic and acidic residues" evidence="17">
    <location>
        <begin position="1221"/>
        <end position="1230"/>
    </location>
</feature>
<dbReference type="SMART" id="SM00487">
    <property type="entry name" value="DEXDc"/>
    <property type="match status" value="1"/>
</dbReference>
<feature type="compositionally biased region" description="Basic and acidic residues" evidence="17">
    <location>
        <begin position="881"/>
        <end position="911"/>
    </location>
</feature>
<feature type="compositionally biased region" description="Polar residues" evidence="17">
    <location>
        <begin position="773"/>
        <end position="787"/>
    </location>
</feature>
<evidence type="ECO:0000256" key="13">
    <source>
        <dbReference type="ARBA" id="ARBA00023125"/>
    </source>
</evidence>
<dbReference type="Proteomes" id="UP000085678">
    <property type="component" value="Unplaced"/>
</dbReference>
<feature type="region of interest" description="Disordered" evidence="17">
    <location>
        <begin position="476"/>
        <end position="523"/>
    </location>
</feature>
<feature type="region of interest" description="Disordered" evidence="17">
    <location>
        <begin position="2021"/>
        <end position="2075"/>
    </location>
</feature>
<feature type="region of interest" description="Disordered" evidence="17">
    <location>
        <begin position="1"/>
        <end position="35"/>
    </location>
</feature>
<feature type="compositionally biased region" description="Basic and acidic residues" evidence="17">
    <location>
        <begin position="1141"/>
        <end position="1150"/>
    </location>
</feature>
<keyword evidence="10" id="KW-0862">Zinc</keyword>
<dbReference type="InterPro" id="IPR001650">
    <property type="entry name" value="Helicase_C-like"/>
</dbReference>
<feature type="domain" description="Helicase ATP-binding" evidence="18">
    <location>
        <begin position="1677"/>
        <end position="1862"/>
    </location>
</feature>
<dbReference type="SMART" id="SM00490">
    <property type="entry name" value="HELICc"/>
    <property type="match status" value="1"/>
</dbReference>
<evidence type="ECO:0000313" key="21">
    <source>
        <dbReference type="Proteomes" id="UP000085678"/>
    </source>
</evidence>
<feature type="compositionally biased region" description="Acidic residues" evidence="17">
    <location>
        <begin position="1375"/>
        <end position="1393"/>
    </location>
</feature>
<feature type="compositionally biased region" description="Basic residues" evidence="17">
    <location>
        <begin position="2035"/>
        <end position="2044"/>
    </location>
</feature>
<feature type="compositionally biased region" description="Basic and acidic residues" evidence="17">
    <location>
        <begin position="1246"/>
        <end position="1255"/>
    </location>
</feature>
<feature type="compositionally biased region" description="Basic and acidic residues" evidence="17">
    <location>
        <begin position="839"/>
        <end position="861"/>
    </location>
</feature>
<sequence length="2499" mass="281812">MSVEAAGDSPSFDSNGTEISAIAGAPSGGSDYVPAKAKRSKLDVLVKKLQVQGETSNPASPVELEQVKASSSGSSRRKPKVTRKYVESEEEEGEEETSGNMAPLLPVVTPIDLDCGGDAENKVREDIQLDDQGNPILPEGTVMVQPVAVEDLKSSPFKGPEVKTRSRKMMNVEDPNAIVNCTACGKQVNHKIRGKVLRHPILRVLICKKCYKYYSSGEFDKDEDGFDEQCRWCAEGGRLQCCDYCTNAFCRNCIKRNLGRSEYSAVEGLGDNEKWRCYVCNPLPLTDLVAQCTNVLAAVEKEHRADQRKQETLKSKLAKKTDKQKDPESTTLAKKSQRNTANKSKEPTASCSDKVLPVQIHSSTAVTDADPPANFQAQLYLEAQYIDTVLDKQLAATHSMTKFLREMKEQVRVSEKGFVNKKVTVKNMVTRIEVAKKLRRAVVTYQAKLGSIQAMARHAQLSQRMAVIHKAAVLPTQTSSHTKTAPSKEDEGSDDDIQIIEEVSSPAPRTPIPAPVVPDEDPTPPLATTVEAPILVNLNPDMGTIHVNAGSGQSVQEDKDTESKSQTNGHCDANDQGSKKRRHGDSDDDDDDDDQGPKGQAGKQSRTPGSGWFRIRLKGGNKVSSDSGGKGGDKGGRENKDSEPDKPNVDDEGQDSDKHRKNTESADGNDNSHSDIDNELREELQGIDETSMDIAQAEIAKKTDTGERNAKADSEEGQGTKSSGKDEITPDQTEDGDSGMKMVDDDENQDKREIEKPKTALDNFLKELDELNSCDSGTQEEQTMSLDNENENLEELELEEMGFSSGKEDRLECSDEENRKEKLGDEEKIMSSDTVEELESAKKVEPRHEKEDSDAEKKETDSCESNGAKKTKNIGSACETESFKKRTSKMEKEFSDRLSKREKSKITRSNKEEEEDGHVSGPESRRRTRRKLIVRETGTNSNGSSDEEGGQISGSESRRRTTKKMIAKENGTDSGGSSDGEDGQISGFVSMRKSRKKLLAKESGTMSDGSCDEEEMIQQKTKMTGEKDELREKEKKCSIEKDTELSQQTSGTSKSDERSDPDIGKRKKKTVLYQHSKCSPKMTNGLISDSDNNEIDEHSGDEVNTETYNAEESDDVKRGKKGKSRKDDVDSSEENIQAKQQLEKWMKEELGSESDESSDDSLGISNSDSDTAKKRKKKKKMAAPEGKKPSKPTRDHSLSARLRLKYGLEDPKILKPVKVLVSREDGGHEQPKKHKKPISETQQKTKAREVEHHVSDSSNYDSDLEKEIDKLANIPLRKKKRTKREDEAVERGPSDEEKRENKTRKNREKTTPKKKRSDSSSDSVDSESDTDIEEEEEEEVNLLSNDEKKLKAIKLKNEEEDENIRAKQAMLREMSDEEEEEDDVSDNSSDDNSENLATKKKKSKENGALSESSDSDFVTPKKLKKNLKLLRVKLSESDSDAPVSTKEKKKKIKRSKKRKRKTNSDESDASSTNFSSIEIMSEDSDFESKKKSRRDKKNKKEKDSESLFSSDESDEDLKTKKGKKGNERSYTKKGNKKRKRIKLASDSSNESNKNSDEEAGSGDENDDENTPGRKRKKIRKILKEDKLQEETKTAAKLEEERRKRISDRQQQFNVVLMEDGGSPNKCPVATQLVLEMKKDSDKPLIQVNKSLVKNLKPHQIEAVQFMWDCLIESLDQYKKDPEGSGCILAHCMGLGKTLSVITFAHTVLTHPKYLPFRRCLVICPLNTVLNWQNEWTKWLEEEDRLDVYELSSVKNNHSRADCLQDWHEGGGVMIMGYEMFRNLSQSVRVRNKRQKRIFAETLLDPGPDIVVCDEGHVLKNSTSAISKAVSQIKSKRRVVLTGTPLQNNLKEYHCMVDFVKPNLLGTAKEFGNRFVNPISNGQCKDSTPHDVKIMKRRAHILHDLLSGCVQRKDYSALTKFLPPKFEYVLLVRLSKLQVLLYRKYLQCVQGVDDDGMAVVGRGAKIFSDYQALMRIWTHPRVMRYDQIRRENKAFLEDNDSFIDDESDMSSFIDDGSSDSIIDLSDSDQEPGPSKGKNKKKGKGKKSCESQSDDEVVKEWKTRKRGGDGSEPEEVVPEVQALMKSEWWHEFVTEEDEKKIENSGKLLLLFEVLRMAEEIGDKVLVFSQSLLSLDLIQDFLEDLDKKAREEMEKTKEGDEKAEDGFQRTWVQGADYYRMDGSTPAQTRQNWAEEFNDPDNFRARLFLISTRAGSLGINLIGANRVILFDASWNPSHDVQSIFRVYRFGQTKPCYVYRFLAQGTMEEKIYERQVTKLSLSQRVVDEHQIDRHFTAQDLQELYNFKPDLLDDPDRVERPTPALPKDRVLAELLTSHKDWIVQILEHDSLLENKIDQTLTEEERKAAWEEYENEKKGIRREMSSFYGPGASGSVGPIQYSPAVLALYQSLCIQMPSLAVMVKPIIESNPRITAAELQIKIQGLLRYQQVTQQMQKETLEKQQQQAYQQYQQLQRQRQLQENVVQMARQRQALYEKFASSGGSRP</sequence>
<feature type="compositionally biased region" description="Polar residues" evidence="17">
    <location>
        <begin position="1081"/>
        <end position="1090"/>
    </location>
</feature>
<feature type="region of interest" description="Disordered" evidence="17">
    <location>
        <begin position="303"/>
        <end position="353"/>
    </location>
</feature>
<feature type="domain" description="Helicase C-terminal" evidence="19">
    <location>
        <begin position="2110"/>
        <end position="2294"/>
    </location>
</feature>
<evidence type="ECO:0000256" key="4">
    <source>
        <dbReference type="ARBA" id="ARBA00022454"/>
    </source>
</evidence>
<dbReference type="GO" id="GO:0008270">
    <property type="term" value="F:zinc ion binding"/>
    <property type="evidence" value="ECO:0007669"/>
    <property type="project" value="UniProtKB-KW"/>
</dbReference>
<dbReference type="CDD" id="cd11726">
    <property type="entry name" value="ADDz_ATRX"/>
    <property type="match status" value="1"/>
</dbReference>
<dbReference type="InterPro" id="IPR000330">
    <property type="entry name" value="SNF2_N"/>
</dbReference>
<feature type="compositionally biased region" description="Polar residues" evidence="17">
    <location>
        <begin position="329"/>
        <end position="351"/>
    </location>
</feature>
<keyword evidence="7" id="KW-0863">Zinc-finger</keyword>
<proteinExistence type="inferred from homology"/>
<dbReference type="PANTHER" id="PTHR45797">
    <property type="entry name" value="RAD54-LIKE"/>
    <property type="match status" value="1"/>
</dbReference>
<feature type="compositionally biased region" description="Acidic residues" evidence="17">
    <location>
        <begin position="1557"/>
        <end position="1569"/>
    </location>
</feature>
<keyword evidence="6" id="KW-0547">Nucleotide-binding</keyword>
<dbReference type="SUPFAM" id="SSF52540">
    <property type="entry name" value="P-loop containing nucleoside triphosphate hydrolases"/>
    <property type="match status" value="2"/>
</dbReference>
<evidence type="ECO:0000256" key="17">
    <source>
        <dbReference type="SAM" id="MobiDB-lite"/>
    </source>
</evidence>
<feature type="coiled-coil region" evidence="16">
    <location>
        <begin position="2450"/>
        <end position="2490"/>
    </location>
</feature>
<dbReference type="GO" id="GO:0010468">
    <property type="term" value="P:regulation of gene expression"/>
    <property type="evidence" value="ECO:0007669"/>
    <property type="project" value="UniProtKB-ARBA"/>
</dbReference>
<feature type="compositionally biased region" description="Basic and acidic residues" evidence="17">
    <location>
        <begin position="2054"/>
        <end position="2067"/>
    </location>
</feature>
<evidence type="ECO:0000256" key="7">
    <source>
        <dbReference type="ARBA" id="ARBA00022771"/>
    </source>
</evidence>
<dbReference type="GO" id="GO:0016887">
    <property type="term" value="F:ATP hydrolysis activity"/>
    <property type="evidence" value="ECO:0007669"/>
    <property type="project" value="InterPro"/>
</dbReference>
<feature type="compositionally biased region" description="Basic and acidic residues" evidence="17">
    <location>
        <begin position="1283"/>
        <end position="1300"/>
    </location>
</feature>
<dbReference type="GeneID" id="106156227"/>
<dbReference type="InterPro" id="IPR041430">
    <property type="entry name" value="ADD_ATRX"/>
</dbReference>
<dbReference type="RefSeq" id="XP_013386812.1">
    <property type="nucleotide sequence ID" value="XM_013531358.1"/>
</dbReference>
<feature type="compositionally biased region" description="Basic residues" evidence="17">
    <location>
        <begin position="1447"/>
        <end position="1461"/>
    </location>
</feature>
<evidence type="ECO:0000256" key="14">
    <source>
        <dbReference type="ARBA" id="ARBA00023242"/>
    </source>
</evidence>
<dbReference type="OrthoDB" id="2020972at2759"/>
<feature type="compositionally biased region" description="Acidic residues" evidence="17">
    <location>
        <begin position="1324"/>
        <end position="1340"/>
    </location>
</feature>
<gene>
    <name evidence="22" type="primary">LOC106156227</name>
</gene>
<dbReference type="GO" id="GO:0005634">
    <property type="term" value="C:nucleus"/>
    <property type="evidence" value="ECO:0007669"/>
    <property type="project" value="UniProtKB-SubCell"/>
</dbReference>
<dbReference type="PANTHER" id="PTHR45797:SF3">
    <property type="entry name" value="TRANSCRIPTIONAL REGULATOR ATRX HOMOLOG"/>
    <property type="match status" value="1"/>
</dbReference>
<evidence type="ECO:0000256" key="5">
    <source>
        <dbReference type="ARBA" id="ARBA00022723"/>
    </source>
</evidence>
<dbReference type="Pfam" id="PF00271">
    <property type="entry name" value="Helicase_C"/>
    <property type="match status" value="1"/>
</dbReference>
<feature type="compositionally biased region" description="Basic and acidic residues" evidence="17">
    <location>
        <begin position="806"/>
        <end position="830"/>
    </location>
</feature>
<feature type="compositionally biased region" description="Acidic residues" evidence="17">
    <location>
        <begin position="788"/>
        <end position="800"/>
    </location>
</feature>
<evidence type="ECO:0000256" key="2">
    <source>
        <dbReference type="ARBA" id="ARBA00004574"/>
    </source>
</evidence>
<dbReference type="InterPro" id="IPR025766">
    <property type="entry name" value="ADD"/>
</dbReference>
<feature type="compositionally biased region" description="Basic residues" evidence="17">
    <location>
        <begin position="1421"/>
        <end position="1431"/>
    </location>
</feature>
<feature type="compositionally biased region" description="Basic and acidic residues" evidence="17">
    <location>
        <begin position="699"/>
        <end position="714"/>
    </location>
</feature>
<feature type="compositionally biased region" description="Basic and acidic residues" evidence="17">
    <location>
        <begin position="1516"/>
        <end position="1530"/>
    </location>
</feature>
<feature type="compositionally biased region" description="Basic and acidic residues" evidence="17">
    <location>
        <begin position="1185"/>
        <end position="1198"/>
    </location>
</feature>
<comment type="subcellular location">
    <subcellularLocation>
        <location evidence="2">Chromosome</location>
        <location evidence="2">Telomere</location>
    </subcellularLocation>
    <subcellularLocation>
        <location evidence="1">Nucleus</location>
    </subcellularLocation>
</comment>
<dbReference type="Gene3D" id="3.40.50.300">
    <property type="entry name" value="P-loop containing nucleotide triphosphate hydrolases"/>
    <property type="match status" value="1"/>
</dbReference>
<dbReference type="InParanoid" id="A0A1S3HLB0"/>
<dbReference type="Gene3D" id="3.30.40.10">
    <property type="entry name" value="Zinc/RING finger domain, C3HC4 (zinc finger)"/>
    <property type="match status" value="1"/>
</dbReference>
<keyword evidence="12" id="KW-0779">Telomere</keyword>
<evidence type="ECO:0000256" key="11">
    <source>
        <dbReference type="ARBA" id="ARBA00022840"/>
    </source>
</evidence>
<feature type="compositionally biased region" description="Polar residues" evidence="17">
    <location>
        <begin position="1469"/>
        <end position="1478"/>
    </location>
</feature>
<evidence type="ECO:0000256" key="8">
    <source>
        <dbReference type="ARBA" id="ARBA00022801"/>
    </source>
</evidence>
<evidence type="ECO:0000256" key="9">
    <source>
        <dbReference type="ARBA" id="ARBA00022806"/>
    </source>
</evidence>
<feature type="compositionally biased region" description="Basic residues" evidence="17">
    <location>
        <begin position="1531"/>
        <end position="1542"/>
    </location>
</feature>
<dbReference type="PROSITE" id="PS51194">
    <property type="entry name" value="HELICASE_CTER"/>
    <property type="match status" value="1"/>
</dbReference>
<keyword evidence="16" id="KW-0175">Coiled coil</keyword>
<evidence type="ECO:0000256" key="12">
    <source>
        <dbReference type="ARBA" id="ARBA00022895"/>
    </source>
</evidence>
<feature type="compositionally biased region" description="Basic and acidic residues" evidence="17">
    <location>
        <begin position="1023"/>
        <end position="1044"/>
    </location>
</feature>
<evidence type="ECO:0000259" key="19">
    <source>
        <dbReference type="PROSITE" id="PS51194"/>
    </source>
</evidence>
<feature type="compositionally biased region" description="Polar residues" evidence="17">
    <location>
        <begin position="476"/>
        <end position="485"/>
    </location>
</feature>
<dbReference type="GO" id="GO:0000781">
    <property type="term" value="C:chromosome, telomeric region"/>
    <property type="evidence" value="ECO:0007669"/>
    <property type="project" value="UniProtKB-SubCell"/>
</dbReference>
<dbReference type="GO" id="GO:0003677">
    <property type="term" value="F:DNA binding"/>
    <property type="evidence" value="ECO:0007669"/>
    <property type="project" value="UniProtKB-KW"/>
</dbReference>
<feature type="region of interest" description="Disordered" evidence="17">
    <location>
        <begin position="545"/>
        <end position="1580"/>
    </location>
</feature>
<evidence type="ECO:0000256" key="6">
    <source>
        <dbReference type="ARBA" id="ARBA00022741"/>
    </source>
</evidence>
<dbReference type="KEGG" id="lak:106156227"/>
<evidence type="ECO:0000256" key="10">
    <source>
        <dbReference type="ARBA" id="ARBA00022833"/>
    </source>
</evidence>
<dbReference type="CDD" id="cd18793">
    <property type="entry name" value="SF2_C_SNF"/>
    <property type="match status" value="1"/>
</dbReference>
<keyword evidence="9" id="KW-0347">Helicase</keyword>
<feature type="domain" description="PHD-type" evidence="20">
    <location>
        <begin position="169"/>
        <end position="308"/>
    </location>
</feature>
<dbReference type="InterPro" id="IPR044574">
    <property type="entry name" value="ARIP4-like"/>
</dbReference>
<dbReference type="InterPro" id="IPR049730">
    <property type="entry name" value="SNF2/RAD54-like_C"/>
</dbReference>
<dbReference type="InterPro" id="IPR014001">
    <property type="entry name" value="Helicase_ATP-bd"/>
</dbReference>
<dbReference type="Pfam" id="PF00176">
    <property type="entry name" value="SNF2-rel_dom"/>
    <property type="match status" value="1"/>
</dbReference>
<dbReference type="InterPro" id="IPR027417">
    <property type="entry name" value="P-loop_NTPase"/>
</dbReference>
<evidence type="ECO:0000259" key="20">
    <source>
        <dbReference type="PROSITE" id="PS51533"/>
    </source>
</evidence>
<dbReference type="GO" id="GO:0005524">
    <property type="term" value="F:ATP binding"/>
    <property type="evidence" value="ECO:0007669"/>
    <property type="project" value="UniProtKB-KW"/>
</dbReference>
<dbReference type="PROSITE" id="PS51192">
    <property type="entry name" value="HELICASE_ATP_BIND_1"/>
    <property type="match status" value="1"/>
</dbReference>
<feature type="compositionally biased region" description="Basic and acidic residues" evidence="17">
    <location>
        <begin position="631"/>
        <end position="684"/>
    </location>
</feature>
<name>A0A1S3HLB0_LINAN</name>
<dbReference type="InterPro" id="IPR011011">
    <property type="entry name" value="Znf_FYVE_PHD"/>
</dbReference>
<feature type="compositionally biased region" description="Basic and acidic residues" evidence="17">
    <location>
        <begin position="749"/>
        <end position="769"/>
    </location>
</feature>
<evidence type="ECO:0000256" key="16">
    <source>
        <dbReference type="SAM" id="Coils"/>
    </source>
</evidence>
<keyword evidence="4" id="KW-0158">Chromosome</keyword>
<comment type="similarity">
    <text evidence="3">Belongs to the SNF2/RAD54 helicase family.</text>
</comment>
<dbReference type="Gene3D" id="3.40.50.10810">
    <property type="entry name" value="Tandem AAA-ATPase domain"/>
    <property type="match status" value="1"/>
</dbReference>
<organism evidence="21 22">
    <name type="scientific">Lingula anatina</name>
    <name type="common">Brachiopod</name>
    <name type="synonym">Lingula unguis</name>
    <dbReference type="NCBI Taxonomy" id="7574"/>
    <lineage>
        <taxon>Eukaryota</taxon>
        <taxon>Metazoa</taxon>
        <taxon>Spiralia</taxon>
        <taxon>Lophotrochozoa</taxon>
        <taxon>Brachiopoda</taxon>
        <taxon>Linguliformea</taxon>
        <taxon>Lingulata</taxon>
        <taxon>Lingulida</taxon>
        <taxon>Linguloidea</taxon>
        <taxon>Lingulidae</taxon>
        <taxon>Lingula</taxon>
    </lineage>
</organism>
<dbReference type="Pfam" id="PF17981">
    <property type="entry name" value="ADD_ATRX"/>
    <property type="match status" value="1"/>
</dbReference>
<keyword evidence="5" id="KW-0479">Metal-binding</keyword>
<dbReference type="STRING" id="7574.A0A1S3HLB0"/>
<protein>
    <recommendedName>
        <fullName evidence="15">ATP-dependent helicase ATRX</fullName>
    </recommendedName>
</protein>
<feature type="region of interest" description="Disordered" evidence="17">
    <location>
        <begin position="51"/>
        <end position="102"/>
    </location>
</feature>
<feature type="compositionally biased region" description="Low complexity" evidence="17">
    <location>
        <begin position="618"/>
        <end position="627"/>
    </location>
</feature>
<evidence type="ECO:0000256" key="1">
    <source>
        <dbReference type="ARBA" id="ARBA00004123"/>
    </source>
</evidence>
<reference evidence="22" key="1">
    <citation type="submission" date="2025-08" db="UniProtKB">
        <authorList>
            <consortium name="RefSeq"/>
        </authorList>
    </citation>
    <scope>IDENTIFICATION</scope>
    <source>
        <tissue evidence="22">Gonads</tissue>
    </source>
</reference>
<feature type="compositionally biased region" description="Basic and acidic residues" evidence="17">
    <location>
        <begin position="303"/>
        <end position="328"/>
    </location>
</feature>
<evidence type="ECO:0000259" key="18">
    <source>
        <dbReference type="PROSITE" id="PS51192"/>
    </source>
</evidence>
<keyword evidence="13" id="KW-0238">DNA-binding</keyword>
<keyword evidence="8" id="KW-0378">Hydrolase</keyword>
<keyword evidence="21" id="KW-1185">Reference proteome</keyword>
<dbReference type="GO" id="GO:0004386">
    <property type="term" value="F:helicase activity"/>
    <property type="evidence" value="ECO:0007669"/>
    <property type="project" value="UniProtKB-KW"/>
</dbReference>